<comment type="subcellular location">
    <subcellularLocation>
        <location evidence="1">Nucleus</location>
        <location evidence="1">Nucleoplasm</location>
    </subcellularLocation>
</comment>
<sequence>MSKRKKSAPMIDSDSSEDSDSGSDLDEGLRALAKRKRPSSESQEAPKPDADSDSGTSCSDEDWTMNGKSPKKKKPKQVKKSRRSTTISSSDSEGGSHKSASEPEEGEVSDSGSGSASESDSGSEDEKFVDGYDENLIGDEDDKKMLEQMTEKEREQELFNRMERRSVLKTRFEIEKKLKKAKKEEKNKKSKSSESYQLKSVSDRSKERRKDLESKKDSKKISALETLRAQREEKKNKEEKAKEKQKKPLKASDIYSDDDDDDDDDDNDDEVDKKREEKENQRVQDDSDSDASSRSSDRSESEDEEYRSKKAVPISCKEDLAKIRLSRHKMEKWCHMPFFKKTVLGAFVRIGIGNHEGRAIYRVAEILDVVETAKIYQLGSTRTNKGLKLRHGAAERVYRLEFVSNQDFTDTEFQKWKEAVMLCGAQLPTVEEVDKKLSDMKTALNFQFKDEDIKTMVAEKQRFRKNPHNYAIKKTQLMKQKEQAEISGNQTVVNATSQELEELEDRATKLDRKRTSTINSISFINQRNRLNNIIEAEKAFKVEVAEAKVASADPFTRRQCRPTLVTKANAEKPDVVKTLEAKKTMALSVDKSKPVLGELPPLDDLMSDSRIQSTSGKSSDKKEVEDVFAVHDFEIKIDLDVPASNPSMVMTSRVSQPVRDVTPRRSLNLEDYKKRRGLI</sequence>
<evidence type="ECO:0000313" key="12">
    <source>
        <dbReference type="Proteomes" id="UP001347796"/>
    </source>
</evidence>
<evidence type="ECO:0000256" key="9">
    <source>
        <dbReference type="SAM" id="MobiDB-lite"/>
    </source>
</evidence>
<dbReference type="GO" id="GO:0003677">
    <property type="term" value="F:DNA binding"/>
    <property type="evidence" value="ECO:0007669"/>
    <property type="project" value="InterPro"/>
</dbReference>
<dbReference type="SUPFAM" id="SSF159042">
    <property type="entry name" value="Plus3-like"/>
    <property type="match status" value="1"/>
</dbReference>
<evidence type="ECO:0000259" key="10">
    <source>
        <dbReference type="PROSITE" id="PS51360"/>
    </source>
</evidence>
<dbReference type="InterPro" id="IPR036128">
    <property type="entry name" value="Plus3-like_sf"/>
</dbReference>
<evidence type="ECO:0000256" key="1">
    <source>
        <dbReference type="ARBA" id="ARBA00004642"/>
    </source>
</evidence>
<feature type="region of interest" description="Disordered" evidence="9">
    <location>
        <begin position="598"/>
        <end position="622"/>
    </location>
</feature>
<keyword evidence="7" id="KW-0539">Nucleus</keyword>
<gene>
    <name evidence="11" type="ORF">SNE40_004123</name>
</gene>
<reference evidence="11 12" key="1">
    <citation type="submission" date="2024-01" db="EMBL/GenBank/DDBJ databases">
        <title>The genome of the rayed Mediterranean limpet Patella caerulea (Linnaeus, 1758).</title>
        <authorList>
            <person name="Anh-Thu Weber A."/>
            <person name="Halstead-Nussloch G."/>
        </authorList>
    </citation>
    <scope>NUCLEOTIDE SEQUENCE [LARGE SCALE GENOMIC DNA]</scope>
    <source>
        <strain evidence="11">AATW-2023a</strain>
        <tissue evidence="11">Whole specimen</tissue>
    </source>
</reference>
<keyword evidence="6" id="KW-0804">Transcription</keyword>
<dbReference type="Gene3D" id="3.90.70.200">
    <property type="entry name" value="Plus-3 domain"/>
    <property type="match status" value="1"/>
</dbReference>
<evidence type="ECO:0000256" key="8">
    <source>
        <dbReference type="SAM" id="Coils"/>
    </source>
</evidence>
<evidence type="ECO:0000256" key="3">
    <source>
        <dbReference type="ARBA" id="ARBA00023015"/>
    </source>
</evidence>
<proteinExistence type="predicted"/>
<dbReference type="FunFam" id="3.90.70.200:FF:000001">
    <property type="entry name" value="RNA polymerase-associated protein RTF1 homolog"/>
    <property type="match status" value="1"/>
</dbReference>
<feature type="domain" description="Plus3" evidence="10">
    <location>
        <begin position="314"/>
        <end position="445"/>
    </location>
</feature>
<feature type="compositionally biased region" description="Basic residues" evidence="9">
    <location>
        <begin position="69"/>
        <end position="83"/>
    </location>
</feature>
<accession>A0AAN8Q694</accession>
<dbReference type="Proteomes" id="UP001347796">
    <property type="component" value="Unassembled WGS sequence"/>
</dbReference>
<evidence type="ECO:0000313" key="11">
    <source>
        <dbReference type="EMBL" id="KAK6192695.1"/>
    </source>
</evidence>
<organism evidence="11 12">
    <name type="scientific">Patella caerulea</name>
    <name type="common">Rayed Mediterranean limpet</name>
    <dbReference type="NCBI Taxonomy" id="87958"/>
    <lineage>
        <taxon>Eukaryota</taxon>
        <taxon>Metazoa</taxon>
        <taxon>Spiralia</taxon>
        <taxon>Lophotrochozoa</taxon>
        <taxon>Mollusca</taxon>
        <taxon>Gastropoda</taxon>
        <taxon>Patellogastropoda</taxon>
        <taxon>Patelloidea</taxon>
        <taxon>Patellidae</taxon>
        <taxon>Patella</taxon>
    </lineage>
</organism>
<feature type="compositionally biased region" description="Low complexity" evidence="9">
    <location>
        <begin position="84"/>
        <end position="93"/>
    </location>
</feature>
<keyword evidence="2" id="KW-0597">Phosphoprotein</keyword>
<dbReference type="GO" id="GO:1990269">
    <property type="term" value="F:RNA polymerase II C-terminal domain phosphoserine binding"/>
    <property type="evidence" value="ECO:0007669"/>
    <property type="project" value="TreeGrafter"/>
</dbReference>
<feature type="compositionally biased region" description="Acidic residues" evidence="9">
    <location>
        <begin position="255"/>
        <end position="270"/>
    </location>
</feature>
<feature type="region of interest" description="Disordered" evidence="9">
    <location>
        <begin position="1"/>
        <end position="310"/>
    </location>
</feature>
<keyword evidence="5" id="KW-0010">Activator</keyword>
<feature type="compositionally biased region" description="Basic and acidic residues" evidence="9">
    <location>
        <begin position="141"/>
        <end position="187"/>
    </location>
</feature>
<dbReference type="EMBL" id="JAZGQO010000002">
    <property type="protein sequence ID" value="KAK6192695.1"/>
    <property type="molecule type" value="Genomic_DNA"/>
</dbReference>
<evidence type="ECO:0000256" key="2">
    <source>
        <dbReference type="ARBA" id="ARBA00022553"/>
    </source>
</evidence>
<dbReference type="PROSITE" id="PS51360">
    <property type="entry name" value="PLUS3"/>
    <property type="match status" value="1"/>
</dbReference>
<dbReference type="Pfam" id="PF03126">
    <property type="entry name" value="Plus-3"/>
    <property type="match status" value="1"/>
</dbReference>
<dbReference type="AlphaFoldDB" id="A0AAN8Q694"/>
<keyword evidence="12" id="KW-1185">Reference proteome</keyword>
<evidence type="ECO:0000256" key="5">
    <source>
        <dbReference type="ARBA" id="ARBA00023159"/>
    </source>
</evidence>
<feature type="compositionally biased region" description="Basic and acidic residues" evidence="9">
    <location>
        <begin position="201"/>
        <end position="242"/>
    </location>
</feature>
<name>A0AAN8Q694_PATCE</name>
<dbReference type="SMART" id="SM00719">
    <property type="entry name" value="Plus3"/>
    <property type="match status" value="1"/>
</dbReference>
<feature type="coiled-coil region" evidence="8">
    <location>
        <begin position="493"/>
        <end position="520"/>
    </location>
</feature>
<comment type="caution">
    <text evidence="11">The sequence shown here is derived from an EMBL/GenBank/DDBJ whole genome shotgun (WGS) entry which is preliminary data.</text>
</comment>
<dbReference type="PANTHER" id="PTHR13115">
    <property type="entry name" value="RNA POLYMERASE-ASSOCIATED PROTEIN RTF1 HOMOLOG"/>
    <property type="match status" value="1"/>
</dbReference>
<dbReference type="PANTHER" id="PTHR13115:SF8">
    <property type="entry name" value="RNA POLYMERASE-ASSOCIATED PROTEIN RTF1 HOMOLOG"/>
    <property type="match status" value="1"/>
</dbReference>
<evidence type="ECO:0000256" key="6">
    <source>
        <dbReference type="ARBA" id="ARBA00023163"/>
    </source>
</evidence>
<keyword evidence="3" id="KW-0805">Transcription regulation</keyword>
<keyword evidence="4 8" id="KW-0175">Coiled coil</keyword>
<feature type="compositionally biased region" description="Basic and acidic residues" evidence="9">
    <location>
        <begin position="271"/>
        <end position="285"/>
    </location>
</feature>
<feature type="compositionally biased region" description="Acidic residues" evidence="9">
    <location>
        <begin position="131"/>
        <end position="140"/>
    </location>
</feature>
<dbReference type="GO" id="GO:0016593">
    <property type="term" value="C:Cdc73/Paf1 complex"/>
    <property type="evidence" value="ECO:0007669"/>
    <property type="project" value="TreeGrafter"/>
</dbReference>
<protein>
    <recommendedName>
        <fullName evidence="10">Plus3 domain-containing protein</fullName>
    </recommendedName>
</protein>
<evidence type="ECO:0000256" key="7">
    <source>
        <dbReference type="ARBA" id="ARBA00023242"/>
    </source>
</evidence>
<evidence type="ECO:0000256" key="4">
    <source>
        <dbReference type="ARBA" id="ARBA00023054"/>
    </source>
</evidence>
<feature type="compositionally biased region" description="Acidic residues" evidence="9">
    <location>
        <begin position="14"/>
        <end position="26"/>
    </location>
</feature>
<feature type="compositionally biased region" description="Low complexity" evidence="9">
    <location>
        <begin position="109"/>
        <end position="120"/>
    </location>
</feature>
<dbReference type="InterPro" id="IPR004343">
    <property type="entry name" value="Plus-3_dom"/>
</dbReference>